<keyword evidence="2" id="KW-1185">Reference proteome</keyword>
<accession>A0A248K5G0</accession>
<dbReference type="AlphaFoldDB" id="A0A248K5G0"/>
<dbReference type="EMBL" id="CP022120">
    <property type="protein sequence ID" value="ASG53468.1"/>
    <property type="molecule type" value="Genomic_DNA"/>
</dbReference>
<gene>
    <name evidence="1" type="ORF">LFZ56_03740</name>
</gene>
<evidence type="ECO:0000313" key="2">
    <source>
        <dbReference type="Proteomes" id="UP000197991"/>
    </source>
</evidence>
<reference evidence="1 2" key="1">
    <citation type="submission" date="2017-06" db="EMBL/GenBank/DDBJ databases">
        <title>Salmonella reference genomes for public health.</title>
        <authorList>
            <person name="Robertson J."/>
            <person name="Yoshida C."/>
            <person name="Gurnik S."/>
            <person name="Nash J."/>
        </authorList>
    </citation>
    <scope>NUCLEOTIDE SEQUENCE [LARGE SCALE GENOMIC DNA]</scope>
    <source>
        <strain evidence="1 2">SA19983605</strain>
    </source>
</reference>
<organism evidence="1 2">
    <name type="scientific">Salmonella bongori serovar 66:z41:- str. SA19983605</name>
    <dbReference type="NCBI Taxonomy" id="1243617"/>
    <lineage>
        <taxon>Bacteria</taxon>
        <taxon>Pseudomonadati</taxon>
        <taxon>Pseudomonadota</taxon>
        <taxon>Gammaproteobacteria</taxon>
        <taxon>Enterobacterales</taxon>
        <taxon>Enterobacteriaceae</taxon>
        <taxon>Salmonella</taxon>
    </lineage>
</organism>
<proteinExistence type="predicted"/>
<name>A0A248K5G0_SALBN</name>
<sequence length="82" mass="10050">MILVKVVMGIYKITINQFHSICYSIENIYQYSIDITMKYYRSLRCAKKAFFQGLYTRELQINYWVLNYFDRILKVSFLFYNT</sequence>
<protein>
    <submittedName>
        <fullName evidence="1">Uncharacterized protein</fullName>
    </submittedName>
</protein>
<evidence type="ECO:0000313" key="1">
    <source>
        <dbReference type="EMBL" id="ASG53468.1"/>
    </source>
</evidence>
<dbReference type="Proteomes" id="UP000197991">
    <property type="component" value="Chromosome"/>
</dbReference>